<sequence length="339" mass="38135">MPALRATARRGLLRLLCLLCLLCADGAQQRGRLRVTGGGRHRRTGLRRRGDELAGLTGLAGLTRPVRLTGLARLAGLATGLRVERGHRGYRGYQRGRFHVRGTALDRLLPEVLRGLALRRHGRGGRGLLLERRLLRRLRGRPRRRNWRSLGRRRHRLGRRVLGEGLLAVRLLLGVRRLLTVRRSLLLPVLRLLLAVRLTGHLLTAVRLPLPRLTLHRLALDRLPLNWRPLNRLPLNRLPTRHLLLPGPPGLPPRLARGRCGLLARDPRIAVSGQHNALSRGLARRIVRVVALSALRHRDSYDLLTYGSVGSRYRVAVTFDHVPWSPPTRNAPQGPSRPS</sequence>
<accession>A0A7U9PXN8</accession>
<dbReference type="Proteomes" id="UP000287830">
    <property type="component" value="Unassembled WGS sequence"/>
</dbReference>
<dbReference type="AlphaFoldDB" id="A0A7U9PXN8"/>
<dbReference type="RefSeq" id="WP_244955163.1">
    <property type="nucleotide sequence ID" value="NZ_BHZC01000001.1"/>
</dbReference>
<proteinExistence type="predicted"/>
<dbReference type="GeneID" id="95627006"/>
<name>A0A7U9PXN8_9ACTN</name>
<dbReference type="EMBL" id="BHZC01000001">
    <property type="protein sequence ID" value="GCD35483.1"/>
    <property type="molecule type" value="Genomic_DNA"/>
</dbReference>
<evidence type="ECO:0000313" key="1">
    <source>
        <dbReference type="EMBL" id="GCD35483.1"/>
    </source>
</evidence>
<evidence type="ECO:0000313" key="2">
    <source>
        <dbReference type="Proteomes" id="UP000287830"/>
    </source>
</evidence>
<gene>
    <name evidence="1" type="ORF">OEIGOIKO_03226</name>
</gene>
<comment type="caution">
    <text evidence="1">The sequence shown here is derived from an EMBL/GenBank/DDBJ whole genome shotgun (WGS) entry which is preliminary data.</text>
</comment>
<protein>
    <submittedName>
        <fullName evidence="1">Uncharacterized protein</fullName>
    </submittedName>
</protein>
<reference evidence="1 2" key="1">
    <citation type="submission" date="2018-11" db="EMBL/GenBank/DDBJ databases">
        <title>Whole genome sequence of Streptomyces chrestomyceticus NBRC 13444(T).</title>
        <authorList>
            <person name="Komaki H."/>
            <person name="Tamura T."/>
        </authorList>
    </citation>
    <scope>NUCLEOTIDE SEQUENCE [LARGE SCALE GENOMIC DNA]</scope>
    <source>
        <strain evidence="1 2">NBRC 13444</strain>
    </source>
</reference>
<organism evidence="1 2">
    <name type="scientific">Streptomyces chrestomyceticus JCM 4735</name>
    <dbReference type="NCBI Taxonomy" id="1306181"/>
    <lineage>
        <taxon>Bacteria</taxon>
        <taxon>Bacillati</taxon>
        <taxon>Actinomycetota</taxon>
        <taxon>Actinomycetes</taxon>
        <taxon>Kitasatosporales</taxon>
        <taxon>Streptomycetaceae</taxon>
        <taxon>Streptomyces</taxon>
    </lineage>
</organism>